<name>R4KB20_9FIRM</name>
<dbReference type="NCBIfam" id="TIGR01727">
    <property type="entry name" value="oligo_HPY"/>
    <property type="match status" value="1"/>
</dbReference>
<dbReference type="OrthoDB" id="9779287at2"/>
<dbReference type="PROSITE" id="PS50893">
    <property type="entry name" value="ABC_TRANSPORTER_2"/>
    <property type="match status" value="1"/>
</dbReference>
<dbReference type="HOGENOM" id="CLU_000604_1_23_9"/>
<dbReference type="GO" id="GO:0005524">
    <property type="term" value="F:ATP binding"/>
    <property type="evidence" value="ECO:0007669"/>
    <property type="project" value="UniProtKB-KW"/>
</dbReference>
<dbReference type="InterPro" id="IPR013563">
    <property type="entry name" value="Oligopep_ABC_C"/>
</dbReference>
<accession>R4KB20</accession>
<keyword evidence="7" id="KW-1185">Reference proteome</keyword>
<evidence type="ECO:0000313" key="7">
    <source>
        <dbReference type="Proteomes" id="UP000013520"/>
    </source>
</evidence>
<evidence type="ECO:0000313" key="6">
    <source>
        <dbReference type="EMBL" id="AGL00378.1"/>
    </source>
</evidence>
<dbReference type="InterPro" id="IPR050319">
    <property type="entry name" value="ABC_transp_ATP-bind"/>
</dbReference>
<proteinExistence type="inferred from homology"/>
<dbReference type="EMBL" id="CP003273">
    <property type="protein sequence ID" value="AGL00378.1"/>
    <property type="molecule type" value="Genomic_DNA"/>
</dbReference>
<dbReference type="InterPro" id="IPR017871">
    <property type="entry name" value="ABC_transporter-like_CS"/>
</dbReference>
<dbReference type="InterPro" id="IPR003439">
    <property type="entry name" value="ABC_transporter-like_ATP-bd"/>
</dbReference>
<keyword evidence="3" id="KW-0547">Nucleotide-binding</keyword>
<dbReference type="FunFam" id="3.40.50.300:FF:000016">
    <property type="entry name" value="Oligopeptide ABC transporter ATP-binding component"/>
    <property type="match status" value="1"/>
</dbReference>
<dbReference type="Proteomes" id="UP000013520">
    <property type="component" value="Chromosome"/>
</dbReference>
<dbReference type="PANTHER" id="PTHR43776:SF7">
    <property type="entry name" value="D,D-DIPEPTIDE TRANSPORT ATP-BINDING PROTEIN DDPF-RELATED"/>
    <property type="match status" value="1"/>
</dbReference>
<gene>
    <name evidence="6" type="ORF">Desgi_0826</name>
</gene>
<dbReference type="PANTHER" id="PTHR43776">
    <property type="entry name" value="TRANSPORT ATP-BINDING PROTEIN"/>
    <property type="match status" value="1"/>
</dbReference>
<dbReference type="SMART" id="SM00382">
    <property type="entry name" value="AAA"/>
    <property type="match status" value="1"/>
</dbReference>
<dbReference type="KEGG" id="dgi:Desgi_0826"/>
<protein>
    <submittedName>
        <fullName evidence="6">Oligopeptide/dipeptide ABC transporter, ATP-binding protein</fullName>
    </submittedName>
</protein>
<evidence type="ECO:0000256" key="3">
    <source>
        <dbReference type="ARBA" id="ARBA00022741"/>
    </source>
</evidence>
<dbReference type="CDD" id="cd03257">
    <property type="entry name" value="ABC_NikE_OppD_transporters"/>
    <property type="match status" value="1"/>
</dbReference>
<feature type="domain" description="ABC transporter" evidence="5">
    <location>
        <begin position="4"/>
        <end position="254"/>
    </location>
</feature>
<dbReference type="Gene3D" id="3.40.50.300">
    <property type="entry name" value="P-loop containing nucleotide triphosphate hydrolases"/>
    <property type="match status" value="1"/>
</dbReference>
<evidence type="ECO:0000256" key="2">
    <source>
        <dbReference type="ARBA" id="ARBA00022448"/>
    </source>
</evidence>
<dbReference type="AlphaFoldDB" id="R4KB20"/>
<dbReference type="eggNOG" id="COG4608">
    <property type="taxonomic scope" value="Bacteria"/>
</dbReference>
<evidence type="ECO:0000256" key="1">
    <source>
        <dbReference type="ARBA" id="ARBA00005417"/>
    </source>
</evidence>
<reference evidence="6 7" key="1">
    <citation type="submission" date="2012-01" db="EMBL/GenBank/DDBJ databases">
        <title>Complete sequence of Desulfotomaculum gibsoniae DSM 7213.</title>
        <authorList>
            <consortium name="US DOE Joint Genome Institute"/>
            <person name="Lucas S."/>
            <person name="Han J."/>
            <person name="Lapidus A."/>
            <person name="Cheng J.-F."/>
            <person name="Goodwin L."/>
            <person name="Pitluck S."/>
            <person name="Peters L."/>
            <person name="Ovchinnikova G."/>
            <person name="Teshima H."/>
            <person name="Detter J.C."/>
            <person name="Han C."/>
            <person name="Tapia R."/>
            <person name="Land M."/>
            <person name="Hauser L."/>
            <person name="Kyrpides N."/>
            <person name="Ivanova N."/>
            <person name="Pagani I."/>
            <person name="Parshina S."/>
            <person name="Plugge C."/>
            <person name="Muyzer G."/>
            <person name="Kuever J."/>
            <person name="Ivanova A."/>
            <person name="Nazina T."/>
            <person name="Klenk H.-P."/>
            <person name="Brambilla E."/>
            <person name="Spring S."/>
            <person name="Stams A.F."/>
            <person name="Woyke T."/>
        </authorList>
    </citation>
    <scope>NUCLEOTIDE SEQUENCE [LARGE SCALE GENOMIC DNA]</scope>
    <source>
        <strain evidence="6 7">DSM 7213</strain>
    </source>
</reference>
<evidence type="ECO:0000256" key="4">
    <source>
        <dbReference type="ARBA" id="ARBA00022840"/>
    </source>
</evidence>
<sequence>MSLLDVQGLIKYHRLSSGVFSARSEKIHAVDGVSLIVEKGETLGLVGESGCGKSTLARLILRLENHDGGRIIFDGQDITGLAGKRLRCIRRRMQMIFQDTYASLNPRMTVGAIVGEPLANYRVGTRREQKEKVRQLLQTVGLSHEHAARYPHEFSGGQRQRIGIARALALQPDLVVCDEPVSNLDVSVRAQIVNLLMQLKKQLGLAYLFISHDLTIVSYISDRVAIMYLGKIVEMLPGGDLAVKARHPYTRALLAAVPVHHPRLRGDKELLVEGEPPDPVSPPAGCRFHPRCPRAQEKCRVSEPLLEPIGAGHQVACHLAGA</sequence>
<dbReference type="SUPFAM" id="SSF52540">
    <property type="entry name" value="P-loop containing nucleoside triphosphate hydrolases"/>
    <property type="match status" value="1"/>
</dbReference>
<dbReference type="PROSITE" id="PS00211">
    <property type="entry name" value="ABC_TRANSPORTER_1"/>
    <property type="match status" value="1"/>
</dbReference>
<dbReference type="RefSeq" id="WP_015617914.1">
    <property type="nucleotide sequence ID" value="NC_021184.1"/>
</dbReference>
<dbReference type="InterPro" id="IPR027417">
    <property type="entry name" value="P-loop_NTPase"/>
</dbReference>
<dbReference type="GO" id="GO:0016887">
    <property type="term" value="F:ATP hydrolysis activity"/>
    <property type="evidence" value="ECO:0007669"/>
    <property type="project" value="InterPro"/>
</dbReference>
<organism evidence="6 7">
    <name type="scientific">Desulfoscipio gibsoniae DSM 7213</name>
    <dbReference type="NCBI Taxonomy" id="767817"/>
    <lineage>
        <taxon>Bacteria</taxon>
        <taxon>Bacillati</taxon>
        <taxon>Bacillota</taxon>
        <taxon>Clostridia</taxon>
        <taxon>Eubacteriales</taxon>
        <taxon>Desulfallaceae</taxon>
        <taxon>Desulfoscipio</taxon>
    </lineage>
</organism>
<keyword evidence="4 6" id="KW-0067">ATP-binding</keyword>
<dbReference type="GO" id="GO:0055085">
    <property type="term" value="P:transmembrane transport"/>
    <property type="evidence" value="ECO:0007669"/>
    <property type="project" value="UniProtKB-ARBA"/>
</dbReference>
<comment type="similarity">
    <text evidence="1">Belongs to the ABC transporter superfamily.</text>
</comment>
<dbReference type="GO" id="GO:0015833">
    <property type="term" value="P:peptide transport"/>
    <property type="evidence" value="ECO:0007669"/>
    <property type="project" value="InterPro"/>
</dbReference>
<dbReference type="InterPro" id="IPR003593">
    <property type="entry name" value="AAA+_ATPase"/>
</dbReference>
<dbReference type="STRING" id="767817.Desgi_0826"/>
<evidence type="ECO:0000259" key="5">
    <source>
        <dbReference type="PROSITE" id="PS50893"/>
    </source>
</evidence>
<dbReference type="Pfam" id="PF08352">
    <property type="entry name" value="oligo_HPY"/>
    <property type="match status" value="1"/>
</dbReference>
<dbReference type="Pfam" id="PF00005">
    <property type="entry name" value="ABC_tran"/>
    <property type="match status" value="1"/>
</dbReference>
<keyword evidence="2" id="KW-0813">Transport</keyword>